<evidence type="ECO:0000256" key="1">
    <source>
        <dbReference type="ARBA" id="ARBA00004613"/>
    </source>
</evidence>
<protein>
    <submittedName>
        <fullName evidence="5">Peroxidase family protein</fullName>
    </submittedName>
</protein>
<comment type="caution">
    <text evidence="5">The sequence shown here is derived from an EMBL/GenBank/DDBJ whole genome shotgun (WGS) entry which is preliminary data.</text>
</comment>
<dbReference type="PROSITE" id="PS50292">
    <property type="entry name" value="PEROXIDASE_3"/>
    <property type="match status" value="1"/>
</dbReference>
<evidence type="ECO:0000256" key="2">
    <source>
        <dbReference type="ARBA" id="ARBA00022525"/>
    </source>
</evidence>
<dbReference type="PRINTS" id="PR00313">
    <property type="entry name" value="CABNDNGRPT"/>
</dbReference>
<organism evidence="5 6">
    <name type="scientific">Bosea rubneri</name>
    <dbReference type="NCBI Taxonomy" id="3075434"/>
    <lineage>
        <taxon>Bacteria</taxon>
        <taxon>Pseudomonadati</taxon>
        <taxon>Pseudomonadota</taxon>
        <taxon>Alphaproteobacteria</taxon>
        <taxon>Hyphomicrobiales</taxon>
        <taxon>Boseaceae</taxon>
        <taxon>Bosea</taxon>
    </lineage>
</organism>
<dbReference type="InterPro" id="IPR037120">
    <property type="entry name" value="Haem_peroxidase_sf_animal"/>
</dbReference>
<keyword evidence="3" id="KW-0325">Glycoprotein</keyword>
<dbReference type="PANTHER" id="PTHR11475:SF4">
    <property type="entry name" value="CHORION PEROXIDASE"/>
    <property type="match status" value="1"/>
</dbReference>
<feature type="region of interest" description="Disordered" evidence="4">
    <location>
        <begin position="2086"/>
        <end position="2161"/>
    </location>
</feature>
<comment type="subcellular location">
    <subcellularLocation>
        <location evidence="1">Secreted</location>
    </subcellularLocation>
</comment>
<proteinExistence type="predicted"/>
<sequence length="2441" mass="251944">MVSYIRSDLDFILAQIKIAENHANGQPLFGPGGQIPAYNIAWGLRTVDGSYNHLLPGQEQWGAADNPFPELLPPQYRPADGTSFDPDGPGGAPAMPTAPNYNPSNNPGSLVFDSSLRTISNLLVDQTLGNPAAILTALQRAGSATQMTDLAAITTIYQTFKPASDAEYQARVVMQNAKTAADALGDGNPDTPPTPAEQTALDALAAATTAHAATVTALEAARVVRDAALEPFGIAMDGDNVHLPAVAPDEGLSAPFNSWFTLFGQFFDHGLDLVNKGGSGTVFIPLQPDDPLYVAGSPTNFMVLTRATVGPGADGVMGTPDDTRPVNTTTAYVDQNQTYTSHPSHQVFLRQYVTNAAGDPVATGKLIEGANGGMATWGEVKAQARTVLGIQLTDNDVGSVPLMRTDAYGNFIPGTNGFPQIITGIGLDGIPNTADDIVVEGNPAANGGLGVLTTGAIRTSHAFLADIAHEAVPVGKIADGDITIGLGNPGNGDTEYDNELLDAHFIAGDGRANENIGLTAVHHVFHSEHNRLVEHTKEVVLADANTMLAEGASQAEAVAFLNEWLVNDVAAVPASAAGLIWDGERLFQAAKFGTEMQYQHLVFEEFARKVQPNINVFLVPDGFDTTIDPSIVAEFAHVVYRFGHSMLTEQIDRLDTNYASNSISLIEGFLNPTAFNGLNGVIDDEIAAGSIIRGMTRQVGNEIDEFVTSALRNNLLGLPLDLATINLARGRDTGVPSLNQARAQFYEATNQDVLLKPYESWVDFAGHLKHEASIINFIAAYGTHSLITGETTIEGKRDAALTLIQGSGVGKFAVPGFVMPTDAVDFLNATGAYAGGSLGGLNNVDLWIGGLAEEIMPFGGMLGSTFNFVFEVQMEKLQNGDRFYYLQRLDGLHLFGEMENNSFAGMIMRNTDATHLPSDVFSTPGLILEVNQSRQFNDLDGNGTLESTDPVGTGILTQLVIRNDPSTPGLDSNYLRYTGSDHVVLGGTDGNDTLIGGIGDDTLFGDAGNDKLEGGFGNDIINGGDGDDIIKDSGGDDNIKAGAGNDVVHAGPGLDLVMGNDGQDFIFLGTDMGSEVFAGTGNDFIYGNKNAERILGNEGNDWIETGTFDGAPGDNFDEVFAHDSIDGHDVFLGDGGFDEFIGEGGDDIMVGSAGRGKMAGMSGFDWATYKDNTLGVNANLSIPIVFDEAPTLPQNAALDEFASMEGLSGSRFNDVLTGSEATAADRLPAAQGGTEGFAGSALDAEGIALIAGLQELLGQGVTSFSAGDIILGGDGSDVMTGLAGDDIIDGDKWLDVQIGVFAPEDVNHTGTPLALHKSMTTLANAMFNGTINPGQLSIVRTIRDSTAQEALGQTTDSDGVADIDVAVFSGARAEYEIDFNPDGTVTVSHTGGLATDGTDTVRNVEILRFTDQDISLLAPTLDLHGPTTSTSTVVVEQAYRDQFGASAYTNNNGTSNWAGSWTESGDDGNAAAGDVNIGGGRLQFVAGIDGGETLARAVNLTGITRATLSFSWEADDLDGGNETVSVQVRNTTNGAWTTLGTALGGDTTGAFSMALPANLIGANTQIRFLVNGSFETGGGGTSENFYIDNVNIRTEVDTVTPVPGGPGNNYSTNYTENGAPIPIALGPVVTDDGTTIASARIVITNASAGDALSVTGTLPAGISSSLDPNPPAGQLVLNLTGNASPAAYQTAIAQIRYSSTSENPSTVARTINVTVNDGLLNSAVATTTVNVVATNDAPIAANDTVITNVAANTSFAIQRSALLANDSDPEGSPVTITVVGGQNGLSAPVLGADAVTVSDTGGAGGSFTYTGSDGTLTDGATVSVTRVTGTTVNGNNDAEIYVLAGTADTVNASGGNDIIFAGGGIDTINAGSGNDRIDGGDGNDIITGGLGDDVILGGTGNETITWNANANGATDGFDIVNGDFGTDTFRVTTRAGEAETYRVYARDYWEDMLLLGGLQPDTEIVITRTTGGTTSIIAELDNIEEIRIGTQTTDPVNGGAGGTPGDTVQIFGDFSTTSLALNTITIDGNVGDDTIDITSLSSAHRIVFRSNGGNDTIIGTLRPQDVIELPGDATPEDYDVTTEDGITKMTSPAHTISFKTTGGMPQFSNHEDDDDEDDDDHHNGSGCDDDDDTPTNPAPGAGSPRTGTPQDDVLTGTGAADTLVGLGGDDVLTGAGGDDAISAGAGDDVADAGAGRDVVFGAAGNDQLFGGAGADMLYGEAGDDKLFGDGGDDLLSGGTGNDTVVGGAGNDVIVGEVGDGNDSYYGDGTDGGAGTDTLDLSAITANLTVDLGNGLLGRGSASSSQSGTDSLWNIENVATGSGNDTITASNAVNVMEGGTGNDTFRFLSKEGADGDTILGFEPGDRLDVSGIDANAAVAGNQAFTLVPGADFTATAQLVVTYETRADGDYTIVKGNVDAATDTDFRIELKGSHTLTSDNFNL</sequence>
<evidence type="ECO:0000313" key="5">
    <source>
        <dbReference type="EMBL" id="MDU0342006.1"/>
    </source>
</evidence>
<evidence type="ECO:0000256" key="3">
    <source>
        <dbReference type="ARBA" id="ARBA00023180"/>
    </source>
</evidence>
<dbReference type="Gene3D" id="2.150.10.10">
    <property type="entry name" value="Serralysin-like metalloprotease, C-terminal"/>
    <property type="match status" value="4"/>
</dbReference>
<keyword evidence="5" id="KW-0575">Peroxidase</keyword>
<dbReference type="PROSITE" id="PS00330">
    <property type="entry name" value="HEMOLYSIN_CALCIUM"/>
    <property type="match status" value="5"/>
</dbReference>
<name>A0ABU3SBE2_9HYPH</name>
<dbReference type="Gene3D" id="1.10.640.10">
    <property type="entry name" value="Haem peroxidase domain superfamily, animal type"/>
    <property type="match status" value="2"/>
</dbReference>
<dbReference type="InterPro" id="IPR010255">
    <property type="entry name" value="Haem_peroxidase_sf"/>
</dbReference>
<dbReference type="InterPro" id="IPR018511">
    <property type="entry name" value="Hemolysin-typ_Ca-bd_CS"/>
</dbReference>
<dbReference type="Pfam" id="PF03098">
    <property type="entry name" value="An_peroxidase"/>
    <property type="match status" value="2"/>
</dbReference>
<feature type="compositionally biased region" description="Polar residues" evidence="4">
    <location>
        <begin position="2088"/>
        <end position="2100"/>
    </location>
</feature>
<dbReference type="InterPro" id="IPR001343">
    <property type="entry name" value="Hemolysn_Ca-bd"/>
</dbReference>
<dbReference type="InterPro" id="IPR011049">
    <property type="entry name" value="Serralysin-like_metalloprot_C"/>
</dbReference>
<dbReference type="Proteomes" id="UP001254257">
    <property type="component" value="Unassembled WGS sequence"/>
</dbReference>
<keyword evidence="2" id="KW-0964">Secreted</keyword>
<evidence type="ECO:0000313" key="6">
    <source>
        <dbReference type="Proteomes" id="UP001254257"/>
    </source>
</evidence>
<dbReference type="Pfam" id="PF00353">
    <property type="entry name" value="HemolysinCabind"/>
    <property type="match status" value="11"/>
</dbReference>
<dbReference type="GO" id="GO:0004601">
    <property type="term" value="F:peroxidase activity"/>
    <property type="evidence" value="ECO:0007669"/>
    <property type="project" value="UniProtKB-KW"/>
</dbReference>
<accession>A0ABU3SBE2</accession>
<keyword evidence="6" id="KW-1185">Reference proteome</keyword>
<keyword evidence="5" id="KW-0560">Oxidoreductase</keyword>
<dbReference type="EMBL" id="JAWDID010000032">
    <property type="protein sequence ID" value="MDU0342006.1"/>
    <property type="molecule type" value="Genomic_DNA"/>
</dbReference>
<dbReference type="PANTHER" id="PTHR11475">
    <property type="entry name" value="OXIDASE/PEROXIDASE"/>
    <property type="match status" value="1"/>
</dbReference>
<dbReference type="RefSeq" id="WP_316019806.1">
    <property type="nucleotide sequence ID" value="NZ_JAWDID010000032.1"/>
</dbReference>
<feature type="region of interest" description="Disordered" evidence="4">
    <location>
        <begin position="76"/>
        <end position="106"/>
    </location>
</feature>
<dbReference type="SUPFAM" id="SSF51120">
    <property type="entry name" value="beta-Roll"/>
    <property type="match status" value="6"/>
</dbReference>
<reference evidence="5 6" key="1">
    <citation type="submission" date="2023-09" db="EMBL/GenBank/DDBJ databases">
        <title>Whole genome shotgun sequencing (WGS) of Bosea sp. ZW T0_25, isolated from stored onions (Allium cepa).</title>
        <authorList>
            <person name="Stoll D.A."/>
            <person name="Huch M."/>
        </authorList>
    </citation>
    <scope>NUCLEOTIDE SEQUENCE [LARGE SCALE GENOMIC DNA]</scope>
    <source>
        <strain evidence="5 6">ZW T0_25</strain>
    </source>
</reference>
<dbReference type="CDD" id="cd09821">
    <property type="entry name" value="An_peroxidase_bacterial_2"/>
    <property type="match status" value="1"/>
</dbReference>
<dbReference type="InterPro" id="IPR019791">
    <property type="entry name" value="Haem_peroxidase_animal"/>
</dbReference>
<gene>
    <name evidence="5" type="ORF">RKE40_19090</name>
</gene>
<evidence type="ECO:0000256" key="4">
    <source>
        <dbReference type="SAM" id="MobiDB-lite"/>
    </source>
</evidence>
<dbReference type="Pfam" id="PF17963">
    <property type="entry name" value="Big_9"/>
    <property type="match status" value="1"/>
</dbReference>
<dbReference type="SUPFAM" id="SSF48113">
    <property type="entry name" value="Heme-dependent peroxidases"/>
    <property type="match status" value="1"/>
</dbReference>